<dbReference type="InterPro" id="IPR050699">
    <property type="entry name" value="RNA-DNA_Helicase"/>
</dbReference>
<dbReference type="AlphaFoldDB" id="A0A1I5EDJ1"/>
<protein>
    <submittedName>
        <fullName evidence="8">ATP-dependent RNA helicase SUPV3L1/SUV3</fullName>
    </submittedName>
</protein>
<dbReference type="RefSeq" id="WP_244274094.1">
    <property type="nucleotide sequence ID" value="NZ_FOWE01000003.1"/>
</dbReference>
<sequence>MVTPRARALTPDPDRGHLLPDTRLPQPAPRRRVRRPADERAADRRPADSPAGREADRAAEREAALAERRAQQEWVEGAAPELPVRATPPQRVVFHLGPTNSGKTYESLQALAATGSGVYAAPLRQLAHEAYAKLAAQLPEGTVGLSTGEEEIDPSAPILCCTVEKAPMRGELLVLDESHWVADPERGHSWARLLLTGEYREMHLVSAAEAHPLLAPLVADAGSVDVVHHQRLSRLDVLRAPVRTPGVRPQTLVVAFSRKTVYAVAAELDRHRPGRVGVLYGALPPATRREVIERFTTGEVDVLVTTDVIGHGINVPATTVLFAETTKFDGVELRPLRSWEAAQIAGRAGRYGLTGHGTVGVLAGVPGLKPSTALVGLGAEVARGDRASDLPGRRPRLRPELEDLGAATPADLPEALVRWQAWARAATRDSAMTPDDVSGLVLRVQALLPMLRGPLGAAGDLHTVWRLVSLPVDYNPPRRTRWLVLARAALRHAVGLPVPQELLLPDVPVGGAVEDFEQSAAAARDAQTLLRQFPGVAGLEPDDAAWVEEECAEAISELLPDAIAVSRSSACVECGTAIAPWFTTCRPCSGPRGRGPGRDGDRDSGRDHGPGRRGPRPGSRQGRRPSRSGRG</sequence>
<dbReference type="Pfam" id="PF00271">
    <property type="entry name" value="Helicase_C"/>
    <property type="match status" value="1"/>
</dbReference>
<dbReference type="SUPFAM" id="SSF52540">
    <property type="entry name" value="P-loop containing nucleoside triphosphate hydrolases"/>
    <property type="match status" value="1"/>
</dbReference>
<dbReference type="Pfam" id="PF22527">
    <property type="entry name" value="DEXQc_Suv3"/>
    <property type="match status" value="1"/>
</dbReference>
<dbReference type="InterPro" id="IPR014001">
    <property type="entry name" value="Helicase_ATP-bd"/>
</dbReference>
<feature type="compositionally biased region" description="Basic residues" evidence="5">
    <location>
        <begin position="611"/>
        <end position="631"/>
    </location>
</feature>
<evidence type="ECO:0000256" key="4">
    <source>
        <dbReference type="ARBA" id="ARBA00022840"/>
    </source>
</evidence>
<dbReference type="InterPro" id="IPR055206">
    <property type="entry name" value="DEXQc_SUV3"/>
</dbReference>
<dbReference type="SMART" id="SM00490">
    <property type="entry name" value="HELICc"/>
    <property type="match status" value="1"/>
</dbReference>
<dbReference type="EMBL" id="FOWE01000003">
    <property type="protein sequence ID" value="SFO09574.1"/>
    <property type="molecule type" value="Genomic_DNA"/>
</dbReference>
<dbReference type="PANTHER" id="PTHR12131:SF1">
    <property type="entry name" value="ATP-DEPENDENT RNA HELICASE SUPV3L1, MITOCHONDRIAL-RELATED"/>
    <property type="match status" value="1"/>
</dbReference>
<dbReference type="PANTHER" id="PTHR12131">
    <property type="entry name" value="ATP-DEPENDENT RNA AND DNA HELICASE"/>
    <property type="match status" value="1"/>
</dbReference>
<accession>A0A1I5EDJ1</accession>
<evidence type="ECO:0000259" key="6">
    <source>
        <dbReference type="PROSITE" id="PS51192"/>
    </source>
</evidence>
<dbReference type="InterPro" id="IPR027417">
    <property type="entry name" value="P-loop_NTPase"/>
</dbReference>
<dbReference type="PROSITE" id="PS51192">
    <property type="entry name" value="HELICASE_ATP_BIND_1"/>
    <property type="match status" value="1"/>
</dbReference>
<dbReference type="Gene3D" id="3.40.50.300">
    <property type="entry name" value="P-loop containing nucleotide triphosphate hydrolases"/>
    <property type="match status" value="2"/>
</dbReference>
<gene>
    <name evidence="8" type="ORF">SAMN05660359_01356</name>
</gene>
<dbReference type="GO" id="GO:0005524">
    <property type="term" value="F:ATP binding"/>
    <property type="evidence" value="ECO:0007669"/>
    <property type="project" value="UniProtKB-KW"/>
</dbReference>
<name>A0A1I5EDJ1_9ACTN</name>
<evidence type="ECO:0000259" key="7">
    <source>
        <dbReference type="PROSITE" id="PS51194"/>
    </source>
</evidence>
<feature type="domain" description="Helicase ATP-binding" evidence="6">
    <location>
        <begin position="84"/>
        <end position="217"/>
    </location>
</feature>
<evidence type="ECO:0000313" key="9">
    <source>
        <dbReference type="Proteomes" id="UP000183642"/>
    </source>
</evidence>
<feature type="compositionally biased region" description="Basic and acidic residues" evidence="5">
    <location>
        <begin position="596"/>
        <end position="610"/>
    </location>
</feature>
<evidence type="ECO:0000256" key="5">
    <source>
        <dbReference type="SAM" id="MobiDB-lite"/>
    </source>
</evidence>
<feature type="compositionally biased region" description="Basic and acidic residues" evidence="5">
    <location>
        <begin position="35"/>
        <end position="71"/>
    </location>
</feature>
<dbReference type="Proteomes" id="UP000183642">
    <property type="component" value="Unassembled WGS sequence"/>
</dbReference>
<dbReference type="InterPro" id="IPR001650">
    <property type="entry name" value="Helicase_C-like"/>
</dbReference>
<evidence type="ECO:0000256" key="1">
    <source>
        <dbReference type="ARBA" id="ARBA00022741"/>
    </source>
</evidence>
<keyword evidence="1" id="KW-0547">Nucleotide-binding</keyword>
<feature type="domain" description="Helicase C-terminal" evidence="7">
    <location>
        <begin position="241"/>
        <end position="405"/>
    </location>
</feature>
<keyword evidence="3 8" id="KW-0347">Helicase</keyword>
<keyword evidence="4" id="KW-0067">ATP-binding</keyword>
<evidence type="ECO:0000313" key="8">
    <source>
        <dbReference type="EMBL" id="SFO09574.1"/>
    </source>
</evidence>
<evidence type="ECO:0000256" key="2">
    <source>
        <dbReference type="ARBA" id="ARBA00022801"/>
    </source>
</evidence>
<keyword evidence="2" id="KW-0378">Hydrolase</keyword>
<dbReference type="PROSITE" id="PS51194">
    <property type="entry name" value="HELICASE_CTER"/>
    <property type="match status" value="1"/>
</dbReference>
<evidence type="ECO:0000256" key="3">
    <source>
        <dbReference type="ARBA" id="ARBA00022806"/>
    </source>
</evidence>
<feature type="region of interest" description="Disordered" evidence="5">
    <location>
        <begin position="1"/>
        <end position="83"/>
    </location>
</feature>
<reference evidence="9" key="1">
    <citation type="submission" date="2016-10" db="EMBL/GenBank/DDBJ databases">
        <authorList>
            <person name="Varghese N."/>
            <person name="Submissions S."/>
        </authorList>
    </citation>
    <scope>NUCLEOTIDE SEQUENCE [LARGE SCALE GENOMIC DNA]</scope>
    <source>
        <strain evidence="9">DSM 43161</strain>
    </source>
</reference>
<dbReference type="GO" id="GO:0016787">
    <property type="term" value="F:hydrolase activity"/>
    <property type="evidence" value="ECO:0007669"/>
    <property type="project" value="UniProtKB-KW"/>
</dbReference>
<proteinExistence type="predicted"/>
<dbReference type="GO" id="GO:0004386">
    <property type="term" value="F:helicase activity"/>
    <property type="evidence" value="ECO:0007669"/>
    <property type="project" value="UniProtKB-KW"/>
</dbReference>
<organism evidence="8 9">
    <name type="scientific">Geodermatophilus obscurus</name>
    <dbReference type="NCBI Taxonomy" id="1861"/>
    <lineage>
        <taxon>Bacteria</taxon>
        <taxon>Bacillati</taxon>
        <taxon>Actinomycetota</taxon>
        <taxon>Actinomycetes</taxon>
        <taxon>Geodermatophilales</taxon>
        <taxon>Geodermatophilaceae</taxon>
        <taxon>Geodermatophilus</taxon>
    </lineage>
</organism>
<keyword evidence="9" id="KW-1185">Reference proteome</keyword>
<feature type="region of interest" description="Disordered" evidence="5">
    <location>
        <begin position="585"/>
        <end position="631"/>
    </location>
</feature>